<proteinExistence type="predicted"/>
<dbReference type="Pfam" id="PF01584">
    <property type="entry name" value="CheW"/>
    <property type="match status" value="1"/>
</dbReference>
<protein>
    <submittedName>
        <fullName evidence="2">Purine-binding chemotaxis protein CheW</fullName>
    </submittedName>
</protein>
<dbReference type="Proteomes" id="UP000465601">
    <property type="component" value="Unassembled WGS sequence"/>
</dbReference>
<dbReference type="GO" id="GO:0006935">
    <property type="term" value="P:chemotaxis"/>
    <property type="evidence" value="ECO:0007669"/>
    <property type="project" value="InterPro"/>
</dbReference>
<dbReference type="PANTHER" id="PTHR22617">
    <property type="entry name" value="CHEMOTAXIS SENSOR HISTIDINE KINASE-RELATED"/>
    <property type="match status" value="1"/>
</dbReference>
<organism evidence="2 3">
    <name type="scientific">Alkaliphilus serpentinus</name>
    <dbReference type="NCBI Taxonomy" id="1482731"/>
    <lineage>
        <taxon>Bacteria</taxon>
        <taxon>Bacillati</taxon>
        <taxon>Bacillota</taxon>
        <taxon>Clostridia</taxon>
        <taxon>Peptostreptococcales</taxon>
        <taxon>Natronincolaceae</taxon>
        <taxon>Alkaliphilus</taxon>
    </lineage>
</organism>
<dbReference type="PANTHER" id="PTHR22617:SF23">
    <property type="entry name" value="CHEMOTAXIS PROTEIN CHEW"/>
    <property type="match status" value="1"/>
</dbReference>
<dbReference type="EMBL" id="WBZB01000055">
    <property type="protein sequence ID" value="KAB3525933.1"/>
    <property type="molecule type" value="Genomic_DNA"/>
</dbReference>
<evidence type="ECO:0000259" key="1">
    <source>
        <dbReference type="PROSITE" id="PS50851"/>
    </source>
</evidence>
<evidence type="ECO:0000313" key="2">
    <source>
        <dbReference type="EMBL" id="KAB3525933.1"/>
    </source>
</evidence>
<comment type="caution">
    <text evidence="2">The sequence shown here is derived from an EMBL/GenBank/DDBJ whole genome shotgun (WGS) entry which is preliminary data.</text>
</comment>
<keyword evidence="3" id="KW-1185">Reference proteome</keyword>
<gene>
    <name evidence="2" type="ORF">F8153_14470</name>
</gene>
<dbReference type="GO" id="GO:0005829">
    <property type="term" value="C:cytosol"/>
    <property type="evidence" value="ECO:0007669"/>
    <property type="project" value="TreeGrafter"/>
</dbReference>
<accession>A0A833M8J5</accession>
<dbReference type="OrthoDB" id="9794382at2"/>
<dbReference type="InterPro" id="IPR039315">
    <property type="entry name" value="CheW"/>
</dbReference>
<sequence length="150" mass="17052">MTERQYVICKINEEEYGIGIEYVKEIGEYQNPTRLPDAPNFVEGIINVRGVITPLIVLRKKFNKQNKELGKSCRIIIIYFKGKQLGLIVDDASQVLRINEEDVMPPPHVVEGMEKQYVSGIATLKERMIILLDLKGILSMSKDNTQTQSA</sequence>
<dbReference type="Gene3D" id="2.30.30.40">
    <property type="entry name" value="SH3 Domains"/>
    <property type="match status" value="1"/>
</dbReference>
<dbReference type="SMART" id="SM00260">
    <property type="entry name" value="CheW"/>
    <property type="match status" value="1"/>
</dbReference>
<feature type="domain" description="CheW-like" evidence="1">
    <location>
        <begin position="3"/>
        <end position="143"/>
    </location>
</feature>
<name>A0A833M8J5_9FIRM</name>
<dbReference type="InterPro" id="IPR036061">
    <property type="entry name" value="CheW-like_dom_sf"/>
</dbReference>
<dbReference type="RefSeq" id="WP_151867067.1">
    <property type="nucleotide sequence ID" value="NZ_WBZB01000055.1"/>
</dbReference>
<dbReference type="GO" id="GO:0007165">
    <property type="term" value="P:signal transduction"/>
    <property type="evidence" value="ECO:0007669"/>
    <property type="project" value="InterPro"/>
</dbReference>
<dbReference type="PROSITE" id="PS50851">
    <property type="entry name" value="CHEW"/>
    <property type="match status" value="1"/>
</dbReference>
<dbReference type="InterPro" id="IPR002545">
    <property type="entry name" value="CheW-lke_dom"/>
</dbReference>
<dbReference type="SUPFAM" id="SSF50341">
    <property type="entry name" value="CheW-like"/>
    <property type="match status" value="1"/>
</dbReference>
<dbReference type="AlphaFoldDB" id="A0A833M8J5"/>
<reference evidence="2 3" key="1">
    <citation type="submission" date="2019-10" db="EMBL/GenBank/DDBJ databases">
        <title>Alkaliphilus serpentinus sp. nov. and Alkaliphilus pronyensis sp. nov., two novel anaerobic alkaliphilic species isolated from the serpentinized-hosted hydrothermal field of the Prony Bay (New Caledonia).</title>
        <authorList>
            <person name="Postec A."/>
        </authorList>
    </citation>
    <scope>NUCLEOTIDE SEQUENCE [LARGE SCALE GENOMIC DNA]</scope>
    <source>
        <strain evidence="2 3">LacT</strain>
    </source>
</reference>
<evidence type="ECO:0000313" key="3">
    <source>
        <dbReference type="Proteomes" id="UP000465601"/>
    </source>
</evidence>
<dbReference type="Gene3D" id="2.40.50.180">
    <property type="entry name" value="CheA-289, Domain 4"/>
    <property type="match status" value="1"/>
</dbReference>